<dbReference type="EMBL" id="MN739954">
    <property type="protein sequence ID" value="QHT79758.1"/>
    <property type="molecule type" value="Genomic_DNA"/>
</dbReference>
<accession>A0A6C0HGK7</accession>
<name>A0A6C0HGK7_9ZZZZ</name>
<organism evidence="1">
    <name type="scientific">viral metagenome</name>
    <dbReference type="NCBI Taxonomy" id="1070528"/>
    <lineage>
        <taxon>unclassified sequences</taxon>
        <taxon>metagenomes</taxon>
        <taxon>organismal metagenomes</taxon>
    </lineage>
</organism>
<reference evidence="1" key="1">
    <citation type="journal article" date="2020" name="Nature">
        <title>Giant virus diversity and host interactions through global metagenomics.</title>
        <authorList>
            <person name="Schulz F."/>
            <person name="Roux S."/>
            <person name="Paez-Espino D."/>
            <person name="Jungbluth S."/>
            <person name="Walsh D.A."/>
            <person name="Denef V.J."/>
            <person name="McMahon K.D."/>
            <person name="Konstantinidis K.T."/>
            <person name="Eloe-Fadrosh E.A."/>
            <person name="Kyrpides N.C."/>
            <person name="Woyke T."/>
        </authorList>
    </citation>
    <scope>NUCLEOTIDE SEQUENCE</scope>
    <source>
        <strain evidence="1">GVMAG-M-3300023184-101</strain>
    </source>
</reference>
<sequence>MNTIFTLGNETDENNSINLDDLYERKKQYDLNTLSIYNKLLNRIHNRIKTVSRQQLNEQYCWYVVPEIILGIPKFDHGACTAYLIDKLQSNGFIVRYTHPNLLLICWKDFIPSYVRDEIKKKTGIVIDGKGNKVEKGDTDAQQKMSDDPNELMFQRGNKLAIENKSNKEFKSIDSYKPTGNLIYNENLLKSTFKTTF</sequence>
<dbReference type="AlphaFoldDB" id="A0A6C0HGK7"/>
<dbReference type="InterPro" id="IPR043977">
    <property type="entry name" value="DUF5759"/>
</dbReference>
<proteinExistence type="predicted"/>
<protein>
    <submittedName>
        <fullName evidence="1">Uncharacterized protein</fullName>
    </submittedName>
</protein>
<dbReference type="Pfam" id="PF19063">
    <property type="entry name" value="DUF5759"/>
    <property type="match status" value="1"/>
</dbReference>
<evidence type="ECO:0000313" key="1">
    <source>
        <dbReference type="EMBL" id="QHT79758.1"/>
    </source>
</evidence>